<dbReference type="Pfam" id="PF02798">
    <property type="entry name" value="GST_N"/>
    <property type="match status" value="1"/>
</dbReference>
<feature type="domain" description="GST N-terminal" evidence="3">
    <location>
        <begin position="1"/>
        <end position="82"/>
    </location>
</feature>
<keyword evidence="5" id="KW-0808">Transferase</keyword>
<dbReference type="PROSITE" id="PS50405">
    <property type="entry name" value="GST_CTER"/>
    <property type="match status" value="1"/>
</dbReference>
<dbReference type="Gene3D" id="3.40.30.10">
    <property type="entry name" value="Glutaredoxin"/>
    <property type="match status" value="1"/>
</dbReference>
<dbReference type="PROSITE" id="PS50404">
    <property type="entry name" value="GST_NTER"/>
    <property type="match status" value="1"/>
</dbReference>
<dbReference type="InterPro" id="IPR036249">
    <property type="entry name" value="Thioredoxin-like_sf"/>
</dbReference>
<dbReference type="PANTHER" id="PTHR43969">
    <property type="entry name" value="GLUTATHIONE S TRANSFERASE D10, ISOFORM A-RELATED"/>
    <property type="match status" value="1"/>
</dbReference>
<evidence type="ECO:0000313" key="5">
    <source>
        <dbReference type="EMBL" id="JAA70065.1"/>
    </source>
</evidence>
<evidence type="ECO:0000256" key="2">
    <source>
        <dbReference type="RuleBase" id="RU003494"/>
    </source>
</evidence>
<dbReference type="SUPFAM" id="SSF47616">
    <property type="entry name" value="GST C-terminal domain-like"/>
    <property type="match status" value="1"/>
</dbReference>
<dbReference type="InterPro" id="IPR036282">
    <property type="entry name" value="Glutathione-S-Trfase_C_sf"/>
</dbReference>
<protein>
    <submittedName>
        <fullName evidence="5">Putative glutathione s-transferase</fullName>
    </submittedName>
</protein>
<dbReference type="EMBL" id="GADI01003743">
    <property type="protein sequence ID" value="JAA70065.1"/>
    <property type="molecule type" value="mRNA"/>
</dbReference>
<dbReference type="InterPro" id="IPR004046">
    <property type="entry name" value="GST_C"/>
</dbReference>
<evidence type="ECO:0000256" key="1">
    <source>
        <dbReference type="ARBA" id="ARBA00011738"/>
    </source>
</evidence>
<evidence type="ECO:0000259" key="4">
    <source>
        <dbReference type="PROSITE" id="PS50405"/>
    </source>
</evidence>
<comment type="subunit">
    <text evidence="1">Homodimer.</text>
</comment>
<dbReference type="SFLD" id="SFLDG00358">
    <property type="entry name" value="Main_(cytGST)"/>
    <property type="match status" value="1"/>
</dbReference>
<reference evidence="5" key="1">
    <citation type="submission" date="2012-12" db="EMBL/GenBank/DDBJ databases">
        <title>Identification and characterization of a phenylalanine ammonia-lyase gene family in Isatis indigotica Fort.</title>
        <authorList>
            <person name="Liu Q."/>
            <person name="Chen J."/>
            <person name="Zhou X."/>
            <person name="Di P."/>
            <person name="Xiao Y."/>
            <person name="Xuan H."/>
            <person name="Zhang L."/>
            <person name="Chen W."/>
        </authorList>
    </citation>
    <scope>NUCLEOTIDE SEQUENCE</scope>
    <source>
        <tissue evidence="5">Salivary gland</tissue>
    </source>
</reference>
<comment type="similarity">
    <text evidence="2">Belongs to the GST superfamily.</text>
</comment>
<dbReference type="PANTHER" id="PTHR43969:SF9">
    <property type="entry name" value="GLUTATHIONE S TRANSFERASE D10, ISOFORM A-RELATED"/>
    <property type="match status" value="1"/>
</dbReference>
<feature type="domain" description="GST C-terminal" evidence="4">
    <location>
        <begin position="88"/>
        <end position="217"/>
    </location>
</feature>
<accession>A0A0K8RG03</accession>
<dbReference type="InterPro" id="IPR004045">
    <property type="entry name" value="Glutathione_S-Trfase_N"/>
</dbReference>
<evidence type="ECO:0000259" key="3">
    <source>
        <dbReference type="PROSITE" id="PS50404"/>
    </source>
</evidence>
<dbReference type="InterPro" id="IPR010987">
    <property type="entry name" value="Glutathione-S-Trfase_C-like"/>
</dbReference>
<dbReference type="Gene3D" id="1.20.1050.10">
    <property type="match status" value="1"/>
</dbReference>
<dbReference type="GO" id="GO:0004364">
    <property type="term" value="F:glutathione transferase activity"/>
    <property type="evidence" value="ECO:0007669"/>
    <property type="project" value="TreeGrafter"/>
</dbReference>
<sequence length="217" mass="24621">MPIDLYATRTCAPSVLVKMVAKHIGVDLNIKIVDMAKKEHLTPEFLKMNPYHKVPTMCDDGFVLFESTAICLYLLNKYKPGSELYPKDVQKRARVDQFMAIVTSCFQPRFSELFRSSLVLRKKPTAEQIKVVEDFALQGLEDMMGSSKFAVGDELTLADLTLVAHLGFMIKTPAFNDEDKFPKLWSFYDRVTSGLPYYEETNKELLEGISGLFKAAK</sequence>
<organism evidence="5">
    <name type="scientific">Ixodes ricinus</name>
    <name type="common">Common tick</name>
    <name type="synonym">Acarus ricinus</name>
    <dbReference type="NCBI Taxonomy" id="34613"/>
    <lineage>
        <taxon>Eukaryota</taxon>
        <taxon>Metazoa</taxon>
        <taxon>Ecdysozoa</taxon>
        <taxon>Arthropoda</taxon>
        <taxon>Chelicerata</taxon>
        <taxon>Arachnida</taxon>
        <taxon>Acari</taxon>
        <taxon>Parasitiformes</taxon>
        <taxon>Ixodida</taxon>
        <taxon>Ixodoidea</taxon>
        <taxon>Ixodidae</taxon>
        <taxon>Ixodinae</taxon>
        <taxon>Ixodes</taxon>
    </lineage>
</organism>
<dbReference type="SFLD" id="SFLDS00019">
    <property type="entry name" value="Glutathione_Transferase_(cytos"/>
    <property type="match status" value="1"/>
</dbReference>
<dbReference type="Pfam" id="PF00043">
    <property type="entry name" value="GST_C"/>
    <property type="match status" value="1"/>
</dbReference>
<dbReference type="SUPFAM" id="SSF52833">
    <property type="entry name" value="Thioredoxin-like"/>
    <property type="match status" value="1"/>
</dbReference>
<proteinExistence type="evidence at transcript level"/>
<dbReference type="GO" id="GO:0006749">
    <property type="term" value="P:glutathione metabolic process"/>
    <property type="evidence" value="ECO:0007669"/>
    <property type="project" value="TreeGrafter"/>
</dbReference>
<dbReference type="FunFam" id="3.40.30.10:FF:000034">
    <property type="entry name" value="glutathione S-transferase 1"/>
    <property type="match status" value="1"/>
</dbReference>
<dbReference type="InterPro" id="IPR040079">
    <property type="entry name" value="Glutathione_S-Trfase"/>
</dbReference>
<dbReference type="AlphaFoldDB" id="A0A0K8RG03"/>
<name>A0A0K8RG03_IXORI</name>